<proteinExistence type="predicted"/>
<evidence type="ECO:0000313" key="2">
    <source>
        <dbReference type="EMBL" id="KAK6953511.1"/>
    </source>
</evidence>
<organism evidence="2 3">
    <name type="scientific">Daldinia eschscholtzii</name>
    <dbReference type="NCBI Taxonomy" id="292717"/>
    <lineage>
        <taxon>Eukaryota</taxon>
        <taxon>Fungi</taxon>
        <taxon>Dikarya</taxon>
        <taxon>Ascomycota</taxon>
        <taxon>Pezizomycotina</taxon>
        <taxon>Sordariomycetes</taxon>
        <taxon>Xylariomycetidae</taxon>
        <taxon>Xylariales</taxon>
        <taxon>Hypoxylaceae</taxon>
        <taxon>Daldinia</taxon>
    </lineage>
</organism>
<evidence type="ECO:0000313" key="3">
    <source>
        <dbReference type="Proteomes" id="UP001369815"/>
    </source>
</evidence>
<feature type="region of interest" description="Disordered" evidence="1">
    <location>
        <begin position="227"/>
        <end position="268"/>
    </location>
</feature>
<evidence type="ECO:0008006" key="4">
    <source>
        <dbReference type="Google" id="ProtNLM"/>
    </source>
</evidence>
<keyword evidence="3" id="KW-1185">Reference proteome</keyword>
<name>A0AAX6MMU9_9PEZI</name>
<dbReference type="EMBL" id="JBANMG010000005">
    <property type="protein sequence ID" value="KAK6953511.1"/>
    <property type="molecule type" value="Genomic_DNA"/>
</dbReference>
<gene>
    <name evidence="2" type="ORF">Daesc_005816</name>
</gene>
<comment type="caution">
    <text evidence="2">The sequence shown here is derived from an EMBL/GenBank/DDBJ whole genome shotgun (WGS) entry which is preliminary data.</text>
</comment>
<dbReference type="Proteomes" id="UP001369815">
    <property type="component" value="Unassembled WGS sequence"/>
</dbReference>
<accession>A0AAX6MMU9</accession>
<dbReference type="AlphaFoldDB" id="A0AAX6MMU9"/>
<sequence>MVFVEPQDAPRLSAYVLTDLSAEELNSFKKAFEYGTFAPFGTMLELVIKKAPDDYLNRPHSYIRTKENEAGRTDPFVLIDDQLRLEDAVWYVDTFAADFEVDIDEPIAASTAVLWEILVQTEYLPISWATYQFGNGHIHADLDYCGVKTPVQENFKQPKVNRCDGMGLQSLRQQQTMFIIAEPGDFEKSTDEEVLKGLAPLPDVVYRLKEEVARGLGVLNQWVDGIETQSREQPDGTVKEFPEGTVRLQMKPDPDVSWPPYKWPEGSL</sequence>
<reference evidence="2 3" key="1">
    <citation type="journal article" date="2024" name="Front Chem Biol">
        <title>Unveiling the potential of Daldinia eschscholtzii MFLUCC 19-0629 through bioactivity and bioinformatics studies for enhanced sustainable agriculture production.</title>
        <authorList>
            <person name="Brooks S."/>
            <person name="Weaver J.A."/>
            <person name="Klomchit A."/>
            <person name="Alharthi S.A."/>
            <person name="Onlamun T."/>
            <person name="Nurani R."/>
            <person name="Vong T.K."/>
            <person name="Alberti F."/>
            <person name="Greco C."/>
        </authorList>
    </citation>
    <scope>NUCLEOTIDE SEQUENCE [LARGE SCALE GENOMIC DNA]</scope>
    <source>
        <strain evidence="2">MFLUCC 19-0629</strain>
    </source>
</reference>
<feature type="compositionally biased region" description="Basic and acidic residues" evidence="1">
    <location>
        <begin position="229"/>
        <end position="242"/>
    </location>
</feature>
<protein>
    <recommendedName>
        <fullName evidence="4">DUF4261 domain-containing protein</fullName>
    </recommendedName>
</protein>
<evidence type="ECO:0000256" key="1">
    <source>
        <dbReference type="SAM" id="MobiDB-lite"/>
    </source>
</evidence>